<feature type="compositionally biased region" description="Pro residues" evidence="1">
    <location>
        <begin position="602"/>
        <end position="619"/>
    </location>
</feature>
<evidence type="ECO:0000256" key="2">
    <source>
        <dbReference type="SAM" id="Phobius"/>
    </source>
</evidence>
<dbReference type="Proteomes" id="UP000217103">
    <property type="component" value="Unassembled WGS sequence"/>
</dbReference>
<name>A0A1H1G058_9ACTN</name>
<evidence type="ECO:0000256" key="1">
    <source>
        <dbReference type="SAM" id="MobiDB-lite"/>
    </source>
</evidence>
<feature type="chain" id="PRO_5011569793" description="Trypsin-like peptidase domain-containing protein" evidence="3">
    <location>
        <begin position="28"/>
        <end position="650"/>
    </location>
</feature>
<feature type="region of interest" description="Disordered" evidence="1">
    <location>
        <begin position="438"/>
        <end position="626"/>
    </location>
</feature>
<feature type="compositionally biased region" description="Low complexity" evidence="1">
    <location>
        <begin position="524"/>
        <end position="541"/>
    </location>
</feature>
<keyword evidence="2" id="KW-1133">Transmembrane helix</keyword>
<dbReference type="RefSeq" id="WP_093259811.1">
    <property type="nucleotide sequence ID" value="NZ_FNKK01000002.1"/>
</dbReference>
<dbReference type="EMBL" id="FNKK01000002">
    <property type="protein sequence ID" value="SDR06535.1"/>
    <property type="molecule type" value="Genomic_DNA"/>
</dbReference>
<proteinExistence type="predicted"/>
<keyword evidence="5" id="KW-1185">Reference proteome</keyword>
<organism evidence="4 5">
    <name type="scientific">Thermostaphylospora chromogena</name>
    <dbReference type="NCBI Taxonomy" id="35622"/>
    <lineage>
        <taxon>Bacteria</taxon>
        <taxon>Bacillati</taxon>
        <taxon>Actinomycetota</taxon>
        <taxon>Actinomycetes</taxon>
        <taxon>Streptosporangiales</taxon>
        <taxon>Thermomonosporaceae</taxon>
        <taxon>Thermostaphylospora</taxon>
    </lineage>
</organism>
<dbReference type="InterPro" id="IPR009003">
    <property type="entry name" value="Peptidase_S1_PA"/>
</dbReference>
<evidence type="ECO:0008006" key="6">
    <source>
        <dbReference type="Google" id="ProtNLM"/>
    </source>
</evidence>
<feature type="compositionally biased region" description="Pro residues" evidence="1">
    <location>
        <begin position="461"/>
        <end position="471"/>
    </location>
</feature>
<feature type="transmembrane region" description="Helical" evidence="2">
    <location>
        <begin position="389"/>
        <end position="411"/>
    </location>
</feature>
<feature type="compositionally biased region" description="Basic and acidic residues" evidence="1">
    <location>
        <begin position="444"/>
        <end position="458"/>
    </location>
</feature>
<protein>
    <recommendedName>
        <fullName evidence="6">Trypsin-like peptidase domain-containing protein</fullName>
    </recommendedName>
</protein>
<dbReference type="SUPFAM" id="SSF50494">
    <property type="entry name" value="Trypsin-like serine proteases"/>
    <property type="match status" value="1"/>
</dbReference>
<evidence type="ECO:0000313" key="5">
    <source>
        <dbReference type="Proteomes" id="UP000217103"/>
    </source>
</evidence>
<evidence type="ECO:0000313" key="4">
    <source>
        <dbReference type="EMBL" id="SDR06535.1"/>
    </source>
</evidence>
<dbReference type="STRING" id="35622.SAMN04489764_3287"/>
<sequence>MRRSRQAPAVLAGVLAVALGTAVPAAAHDHPSGITDLVTPAVVWIEAEAKVDITLLDHVGDLIHVERSYDVPIGKGTGVVVTPEGAVVTLTKLVKSERDVAVYAANRIFADHHKVKIDADFSRHKLKDPILNRHLQQCYPPKRPTATCLIDVSTEITVYPNISTGDREGFKAKIAHAGDSGTSPAVLVPTGRADGGVGLPTAPLARQVPEEEGAWVTVAGFTGRPSDKVRHTTDIAHLTAGGASEKGRTFKDPDGKVDEPAKLGALADKGLIGGPIIGDKDGSVVGMLIGGGKNGRMIGIKEITKALEEAKITPRRGPIDSAFEVALTRFHNKYYGDAVPAFQRVLELFPGHVVAAEHLKTAQQKRGGPEDAALKAEHASAESGQEVPLWPFIVAGVVLLLALLAGPLLLWRRRASRDSDDLDDLDDLEELEELESLKALQALKEPDKEDAPSAREETTSPPEPAPSPPRRVPVGAPVPGDGPPPRRRPPYDESADATVVVGRPRSFPPLPKIPAQSGFRPPVGSGSASASGTDPASGDAAKAPPQAFAGTSAKPPVKAPPVDGLIVAPTKDGSGDAEGPRDSDRPAGPSEHAPGRTAGPGRPGPLPADPPPRPLPVPKAGPAQKFCTQCGMNLGPAHKFCGYCGHPVET</sequence>
<accession>A0A1H1G058</accession>
<dbReference type="Gene3D" id="2.40.10.10">
    <property type="entry name" value="Trypsin-like serine proteases"/>
    <property type="match status" value="1"/>
</dbReference>
<keyword evidence="3" id="KW-0732">Signal</keyword>
<keyword evidence="2" id="KW-0812">Transmembrane</keyword>
<gene>
    <name evidence="4" type="ORF">SAMN04489764_3287</name>
</gene>
<dbReference type="InterPro" id="IPR043504">
    <property type="entry name" value="Peptidase_S1_PA_chymotrypsin"/>
</dbReference>
<evidence type="ECO:0000256" key="3">
    <source>
        <dbReference type="SAM" id="SignalP"/>
    </source>
</evidence>
<keyword evidence="2" id="KW-0472">Membrane</keyword>
<reference evidence="4 5" key="1">
    <citation type="submission" date="2016-10" db="EMBL/GenBank/DDBJ databases">
        <authorList>
            <person name="de Groot N.N."/>
        </authorList>
    </citation>
    <scope>NUCLEOTIDE SEQUENCE [LARGE SCALE GENOMIC DNA]</scope>
    <source>
        <strain evidence="4 5">DSM 43794</strain>
    </source>
</reference>
<dbReference type="AlphaFoldDB" id="A0A1H1G058"/>
<feature type="signal peptide" evidence="3">
    <location>
        <begin position="1"/>
        <end position="27"/>
    </location>
</feature>